<evidence type="ECO:0000256" key="2">
    <source>
        <dbReference type="SAM" id="MobiDB-lite"/>
    </source>
</evidence>
<dbReference type="Proteomes" id="UP000075420">
    <property type="component" value="Unassembled WGS sequence"/>
</dbReference>
<dbReference type="GO" id="GO:0005524">
    <property type="term" value="F:ATP binding"/>
    <property type="evidence" value="ECO:0007669"/>
    <property type="project" value="InterPro"/>
</dbReference>
<feature type="coiled-coil region" evidence="1">
    <location>
        <begin position="855"/>
        <end position="882"/>
    </location>
</feature>
<accession>A0A150P1Q5</accession>
<organism evidence="4 5">
    <name type="scientific">Sorangium cellulosum</name>
    <name type="common">Polyangium cellulosum</name>
    <dbReference type="NCBI Taxonomy" id="56"/>
    <lineage>
        <taxon>Bacteria</taxon>
        <taxon>Pseudomonadati</taxon>
        <taxon>Myxococcota</taxon>
        <taxon>Polyangia</taxon>
        <taxon>Polyangiales</taxon>
        <taxon>Polyangiaceae</taxon>
        <taxon>Sorangium</taxon>
    </lineage>
</organism>
<proteinExistence type="predicted"/>
<dbReference type="PANTHER" id="PTHR34301">
    <property type="entry name" value="DNA-BINDING PROTEIN-RELATED"/>
    <property type="match status" value="1"/>
</dbReference>
<comment type="caution">
    <text evidence="4">The sequence shown here is derived from an EMBL/GenBank/DDBJ whole genome shotgun (WGS) entry which is preliminary data.</text>
</comment>
<protein>
    <recommendedName>
        <fullName evidence="3">ATPase domain-containing protein</fullName>
    </recommendedName>
</protein>
<gene>
    <name evidence="4" type="ORF">BE08_43120</name>
</gene>
<name>A0A150P1Q5_SORCE</name>
<dbReference type="InterPro" id="IPR011579">
    <property type="entry name" value="ATPase_dom"/>
</dbReference>
<keyword evidence="1" id="KW-0175">Coiled coil</keyword>
<dbReference type="Gene3D" id="3.40.50.300">
    <property type="entry name" value="P-loop containing nucleotide triphosphate hydrolases"/>
    <property type="match status" value="1"/>
</dbReference>
<dbReference type="Pfam" id="PF01637">
    <property type="entry name" value="ATPase_2"/>
    <property type="match status" value="1"/>
</dbReference>
<dbReference type="PANTHER" id="PTHR34301:SF8">
    <property type="entry name" value="ATPASE DOMAIN-CONTAINING PROTEIN"/>
    <property type="match status" value="1"/>
</dbReference>
<evidence type="ECO:0000313" key="5">
    <source>
        <dbReference type="Proteomes" id="UP000075420"/>
    </source>
</evidence>
<feature type="domain" description="ATPase" evidence="3">
    <location>
        <begin position="1503"/>
        <end position="1760"/>
    </location>
</feature>
<feature type="region of interest" description="Disordered" evidence="2">
    <location>
        <begin position="170"/>
        <end position="234"/>
    </location>
</feature>
<dbReference type="EMBL" id="JELY01003408">
    <property type="protein sequence ID" value="KYF49124.1"/>
    <property type="molecule type" value="Genomic_DNA"/>
</dbReference>
<evidence type="ECO:0000256" key="1">
    <source>
        <dbReference type="SAM" id="Coils"/>
    </source>
</evidence>
<dbReference type="SUPFAM" id="SSF52540">
    <property type="entry name" value="P-loop containing nucleoside triphosphate hydrolases"/>
    <property type="match status" value="1"/>
</dbReference>
<dbReference type="InterPro" id="IPR027417">
    <property type="entry name" value="P-loop_NTPase"/>
</dbReference>
<reference evidence="4 5" key="1">
    <citation type="submission" date="2014-02" db="EMBL/GenBank/DDBJ databases">
        <title>The small core and large imbalanced accessory genome model reveals a collaborative survival strategy of Sorangium cellulosum strains in nature.</title>
        <authorList>
            <person name="Han K."/>
            <person name="Peng R."/>
            <person name="Blom J."/>
            <person name="Li Y.-Z."/>
        </authorList>
    </citation>
    <scope>NUCLEOTIDE SEQUENCE [LARGE SCALE GENOMIC DNA]</scope>
    <source>
        <strain evidence="4 5">So0157-25</strain>
    </source>
</reference>
<evidence type="ECO:0000259" key="3">
    <source>
        <dbReference type="Pfam" id="PF01637"/>
    </source>
</evidence>
<sequence length="1913" mass="211567">MLWSRALKHSWQRKFFRAVFKRVDVVARGPHFSVDNDEQFGSAVISVIASQRAREKAMQMHEAHLGKAQGNQRHRSRSIMDLPRYLSHKIWNDLAKQEGLPPAEAICESAQDPLRLDPVRFEQWLAENPRSAEQALVVTRYASLAAMNDPALGPRLFAILLRNGAELASAAGDGAPSSHAPSHAPRVAAPRLAPPASSGAGSRPAPVENGAPPRPSVDAPRPATTSAPEPPVIPAGAALSEELTELFRNWQGWEQLPLRALRAGVEELYKVAQSYQDRLQLLDELHSRVEKRLIDVAGIPWLPAAPPLEKSAAFVERDSLESANDRLSSLELRASRVLNAHLQLLALTERLSRTPAPIVQRGVADLDEIASRLEEEAARLRDELARKTQSEARAQEMLERFAVLDAAANLDDLVRDLTPAHWLDLAAFLGTSKHPKAALEGRIELAGIALALTWHTHPRESAELLEPLIVEGDRFQRANLLAYFNFADLQRLADKVASLRGHLAELTFTAAVMSDQLAALDYLASFLAYPDVHPTCLAVYRAFCNQRRGTPGSLRALIRRDDAGAAATIRQDAARSQAHLLELVQNPPGMKGNYHRLRVLARAQYFSPLEDALRAGDVNAVARTWASYGKLDEMVEQCARASGRKDELEDTHYRQTRAYLAGFDEELQRWRRLGAPVRRTQTDDALAALRREAAFARNDQCTSLQKAVDELGVGSTAPLGLAADFGRRCELSSNGVVSMVSWNVLVRPQMIFSWPRAVTDGVVPLSWFAVDRLRAARGVAPPDALTAAQVYLRTNALLAARRAVEGDPEGERKVEEAIAQKVDAIRHEHEPTLSQAHAARDQDEFIDLWLKEVDAAFASLDLDQAERRIVELEDLVAVYRLRTDPARLALVEFLREAGQEQLDDLTIEELTKRAEATRAARRDQRMHILELEDAAHREVFSASLRESWSAFARRMDRPALWLDEELSLHLGMAVKACEKFMRGKLRYRDDDPATVDLLVTSLERWIPARIKEAIEGDDHEAAAKPLLDLAEQIDNNAPERSILRLVGEIAPRSTASASIIDLALRQGDPLGAQEPPRAERRERTMPPPVNVALEIRRFLQEQAQREARLPTPSPEALRNAIHKKDWRSARPVGAALLLKDAESAEVTLTGGEIAYAVALTHAPLDDESEVILQAFRNASLASVWRGSDTSFYGLTPHMDTLLPRALARVLGEDSNVGPERLPDLLAQLSDTSPTDRAYRWIADLLATASTIQVREGTGSSTLAASLWNALTGVKDSARPRSNLLHMLYRLRRFEALRHLAHTARPFDDLISQCVTVFERAEVDPELRLPARQISSALYEQSRGRANTKPWTLLFARIEPSAGEMPGSAVTCSLDGATVGEEPDGIVVLPIRLVPSLDLPESLRIRIGGEAAGIEAEISVDEILVKETLILGRIPRAQLGPPGDVLDVPYRATGQTIRGNRIDVRGAWTVCIAESASAQPLHEHDLRLAWPGASGDPVTTAGNFHGRKWEIKAVERNLLAEERQRSIMIFGQRRIGKTSLLCQMVASLPPGQGRVTAAFLDVSGLALEKTSIAKRFFDLIIAALEADAKNEPIRAALQERAEITHLARGLNPAASFSYALEALLDRMKRESRGAISRLALFIDEFDRFVEPLLADPHQRYEVEQLMWQIRQIVQHSESISLVLAGSGLQRLLVDDYAAPLFGSIDQLEIPPFDWDRDREAIEQTFLPPRARDRVCARGAFAELARTAYQLSGGHPYYLTMLGYSAAMLSAGRPLTPASLNRIVDAMITGTVRASGPRIDAVRFYAPIFESLKRLTPRVQAIAKLILVQVAQRTTPEYPWLSIADGSAGADLRETDDVERLDAFKALTGEDALEVDGRTGSPRVRIRIPLTASALRQDATLLREDGNRELRKGRS</sequence>
<evidence type="ECO:0000313" key="4">
    <source>
        <dbReference type="EMBL" id="KYF49124.1"/>
    </source>
</evidence>
<feature type="coiled-coil region" evidence="1">
    <location>
        <begin position="320"/>
        <end position="397"/>
    </location>
</feature>
<feature type="compositionally biased region" description="Low complexity" evidence="2">
    <location>
        <begin position="184"/>
        <end position="207"/>
    </location>
</feature>